<evidence type="ECO:0000256" key="3">
    <source>
        <dbReference type="ARBA" id="ARBA00022475"/>
    </source>
</evidence>
<dbReference type="Gene3D" id="3.30.420.270">
    <property type="match status" value="1"/>
</dbReference>
<evidence type="ECO:0000313" key="12">
    <source>
        <dbReference type="Proteomes" id="UP000596252"/>
    </source>
</evidence>
<evidence type="ECO:0000256" key="8">
    <source>
        <dbReference type="ARBA" id="ARBA00023136"/>
    </source>
</evidence>
<name>A0ABX7G8J4_9GAMM</name>
<dbReference type="PANTHER" id="PTHR30558:SF7">
    <property type="entry name" value="TOL-PAL SYSTEM PROTEIN TOLR"/>
    <property type="match status" value="1"/>
</dbReference>
<proteinExistence type="inferred from homology"/>
<evidence type="ECO:0000313" key="11">
    <source>
        <dbReference type="EMBL" id="QRH03655.1"/>
    </source>
</evidence>
<comment type="subcellular location">
    <subcellularLocation>
        <location evidence="10">Cell inner membrane</location>
        <topology evidence="10">Single-pass membrane protein</topology>
    </subcellularLocation>
    <subcellularLocation>
        <location evidence="1">Cell membrane</location>
        <topology evidence="1">Single-pass membrane protein</topology>
    </subcellularLocation>
</comment>
<dbReference type="HAMAP" id="MF_02203">
    <property type="entry name" value="TolR"/>
    <property type="match status" value="1"/>
</dbReference>
<dbReference type="EMBL" id="CP069213">
    <property type="protein sequence ID" value="QRH03655.1"/>
    <property type="molecule type" value="Genomic_DNA"/>
</dbReference>
<accession>A0ABX7G8J4</accession>
<dbReference type="RefSeq" id="WP_203327199.1">
    <property type="nucleotide sequence ID" value="NZ_CP069213.1"/>
</dbReference>
<keyword evidence="4 10" id="KW-0997">Cell inner membrane</keyword>
<dbReference type="Proteomes" id="UP000596252">
    <property type="component" value="Chromosome"/>
</dbReference>
<evidence type="ECO:0000256" key="2">
    <source>
        <dbReference type="ARBA" id="ARBA00005811"/>
    </source>
</evidence>
<reference evidence="11 12" key="1">
    <citation type="journal article" date="2012" name="Antonie Van Leeuwenhoek">
        <title>Shewanella litorisediminis sp. nov., a gammaproteobacterium isolated from a tidal flat sediment.</title>
        <authorList>
            <person name="Lee M.H."/>
            <person name="Yoon J.H."/>
        </authorList>
    </citation>
    <scope>NUCLEOTIDE SEQUENCE [LARGE SCALE GENOMIC DNA]</scope>
    <source>
        <strain evidence="11 12">SMK1-12</strain>
    </source>
</reference>
<evidence type="ECO:0000256" key="7">
    <source>
        <dbReference type="ARBA" id="ARBA00022989"/>
    </source>
</evidence>
<evidence type="ECO:0000256" key="5">
    <source>
        <dbReference type="ARBA" id="ARBA00022618"/>
    </source>
</evidence>
<evidence type="ECO:0000256" key="6">
    <source>
        <dbReference type="ARBA" id="ARBA00022692"/>
    </source>
</evidence>
<dbReference type="InterPro" id="IPR003400">
    <property type="entry name" value="ExbD"/>
</dbReference>
<dbReference type="InterPro" id="IPR014168">
    <property type="entry name" value="Tol-Pal_TolR"/>
</dbReference>
<protein>
    <recommendedName>
        <fullName evidence="10">Tol-Pal system protein TolR</fullName>
    </recommendedName>
</protein>
<comment type="similarity">
    <text evidence="2 10">Belongs to the ExbD/TolR family.</text>
</comment>
<feature type="transmembrane region" description="Helical" evidence="10">
    <location>
        <begin position="21"/>
        <end position="39"/>
    </location>
</feature>
<keyword evidence="12" id="KW-1185">Reference proteome</keyword>
<gene>
    <name evidence="10 11" type="primary">tolR</name>
    <name evidence="11" type="ORF">JQC75_10710</name>
</gene>
<keyword evidence="3 10" id="KW-1003">Cell membrane</keyword>
<organism evidence="11 12">
    <name type="scientific">Shewanella litorisediminis</name>
    <dbReference type="NCBI Taxonomy" id="1173586"/>
    <lineage>
        <taxon>Bacteria</taxon>
        <taxon>Pseudomonadati</taxon>
        <taxon>Pseudomonadota</taxon>
        <taxon>Gammaproteobacteria</taxon>
        <taxon>Alteromonadales</taxon>
        <taxon>Shewanellaceae</taxon>
        <taxon>Shewanella</taxon>
    </lineage>
</organism>
<keyword evidence="5 10" id="KW-0132">Cell division</keyword>
<evidence type="ECO:0000256" key="1">
    <source>
        <dbReference type="ARBA" id="ARBA00004162"/>
    </source>
</evidence>
<evidence type="ECO:0000256" key="4">
    <source>
        <dbReference type="ARBA" id="ARBA00022519"/>
    </source>
</evidence>
<evidence type="ECO:0000256" key="9">
    <source>
        <dbReference type="ARBA" id="ARBA00023306"/>
    </source>
</evidence>
<keyword evidence="8 10" id="KW-0472">Membrane</keyword>
<dbReference type="Pfam" id="PF02472">
    <property type="entry name" value="ExbD"/>
    <property type="match status" value="1"/>
</dbReference>
<evidence type="ECO:0000256" key="10">
    <source>
        <dbReference type="HAMAP-Rule" id="MF_02203"/>
    </source>
</evidence>
<dbReference type="PANTHER" id="PTHR30558">
    <property type="entry name" value="EXBD MEMBRANE COMPONENT OF PMF-DRIVEN MACROMOLECULE IMPORT SYSTEM"/>
    <property type="match status" value="1"/>
</dbReference>
<comment type="function">
    <text evidence="10">Part of the Tol-Pal system, which plays a role in outer membrane invagination during cell division and is important for maintaining outer membrane integrity.</text>
</comment>
<keyword evidence="9 10" id="KW-0131">Cell cycle</keyword>
<sequence>MMHGYQRKRRRPVAEINVVPYIDVMLVLLIIFMATAPIVTQGVKVDLPTGEAEALSTDSKPPVVASIDANGDYYLDIGSGSSAKDVLTLEDVATQVAAMIMLEPERPVVVKADRSIPYEDVIQLMITLQKAGVPSVGLMTDSPQEK</sequence>
<keyword evidence="7 10" id="KW-1133">Transmembrane helix</keyword>
<dbReference type="NCBIfam" id="TIGR02801">
    <property type="entry name" value="tolR"/>
    <property type="match status" value="1"/>
</dbReference>
<comment type="subunit">
    <text evidence="10">The Tol-Pal system is composed of five core proteins: the inner membrane proteins TolA, TolQ and TolR, the periplasmic protein TolB and the outer membrane protein Pal. They form a network linking the inner and outer membranes and the peptidoglycan layer.</text>
</comment>
<keyword evidence="6 10" id="KW-0812">Transmembrane</keyword>